<protein>
    <submittedName>
        <fullName evidence="1">Uncharacterized protein</fullName>
    </submittedName>
</protein>
<evidence type="ECO:0000313" key="1">
    <source>
        <dbReference type="EMBL" id="TLD72686.1"/>
    </source>
</evidence>
<sequence length="168" mass="18024">MSESVSKLGLGYAAMQMFAFGGSAVSNEAQAVQSAAREVVSNAERAESLFGSQTTTMSEVWKLADDCALPDWDGDGAMPIDELTVGCAVSLIRALPVGIPMPEVAPEPDGSISFDWIRSRYRLFSLSVSNGSRLSYAWLDGSDKGHAVAFFDGWKIPARIEQGIRSIL</sequence>
<dbReference type="RefSeq" id="WP_138084309.1">
    <property type="nucleotide sequence ID" value="NZ_VAUV01000001.1"/>
</dbReference>
<reference evidence="1 2" key="1">
    <citation type="submission" date="2019-05" db="EMBL/GenBank/DDBJ databases">
        <title>Verrucobacter flavum gen. nov., sp. nov. a new member of the family Verrucomicrobiaceae.</title>
        <authorList>
            <person name="Szuroczki S."/>
            <person name="Abbaszade G."/>
            <person name="Szabo A."/>
            <person name="Felfoldi T."/>
            <person name="Schumann P."/>
            <person name="Boka K."/>
            <person name="Keki Z."/>
            <person name="Toumi M."/>
            <person name="Toth E."/>
        </authorList>
    </citation>
    <scope>NUCLEOTIDE SEQUENCE [LARGE SCALE GENOMIC DNA]</scope>
    <source>
        <strain evidence="1 2">MG-N-17</strain>
    </source>
</reference>
<gene>
    <name evidence="1" type="ORF">FEM03_01015</name>
</gene>
<dbReference type="AlphaFoldDB" id="A0A5R8KK40"/>
<organism evidence="1 2">
    <name type="scientific">Phragmitibacter flavus</name>
    <dbReference type="NCBI Taxonomy" id="2576071"/>
    <lineage>
        <taxon>Bacteria</taxon>
        <taxon>Pseudomonadati</taxon>
        <taxon>Verrucomicrobiota</taxon>
        <taxon>Verrucomicrobiia</taxon>
        <taxon>Verrucomicrobiales</taxon>
        <taxon>Verrucomicrobiaceae</taxon>
        <taxon>Phragmitibacter</taxon>
    </lineage>
</organism>
<comment type="caution">
    <text evidence="1">The sequence shown here is derived from an EMBL/GenBank/DDBJ whole genome shotgun (WGS) entry which is preliminary data.</text>
</comment>
<dbReference type="Proteomes" id="UP000306196">
    <property type="component" value="Unassembled WGS sequence"/>
</dbReference>
<name>A0A5R8KK40_9BACT</name>
<proteinExistence type="predicted"/>
<dbReference type="OrthoDB" id="193661at2"/>
<evidence type="ECO:0000313" key="2">
    <source>
        <dbReference type="Proteomes" id="UP000306196"/>
    </source>
</evidence>
<dbReference type="EMBL" id="VAUV01000001">
    <property type="protein sequence ID" value="TLD72686.1"/>
    <property type="molecule type" value="Genomic_DNA"/>
</dbReference>
<accession>A0A5R8KK40</accession>
<keyword evidence="2" id="KW-1185">Reference proteome</keyword>